<dbReference type="EMBL" id="SSNZ01000004">
    <property type="protein sequence ID" value="THF49956.1"/>
    <property type="molecule type" value="Genomic_DNA"/>
</dbReference>
<dbReference type="Pfam" id="PF26622">
    <property type="entry name" value="DUF8199"/>
    <property type="match status" value="1"/>
</dbReference>
<feature type="chain" id="PRO_5020614915" description="Secreted protein" evidence="1">
    <location>
        <begin position="20"/>
        <end position="130"/>
    </location>
</feature>
<dbReference type="OrthoDB" id="676308at2"/>
<organism evidence="2 3">
    <name type="scientific">Flavobacterium supellecticarium</name>
    <dbReference type="NCBI Taxonomy" id="2565924"/>
    <lineage>
        <taxon>Bacteria</taxon>
        <taxon>Pseudomonadati</taxon>
        <taxon>Bacteroidota</taxon>
        <taxon>Flavobacteriia</taxon>
        <taxon>Flavobacteriales</taxon>
        <taxon>Flavobacteriaceae</taxon>
        <taxon>Flavobacterium</taxon>
    </lineage>
</organism>
<feature type="signal peptide" evidence="1">
    <location>
        <begin position="1"/>
        <end position="19"/>
    </location>
</feature>
<comment type="caution">
    <text evidence="2">The sequence shown here is derived from an EMBL/GenBank/DDBJ whole genome shotgun (WGS) entry which is preliminary data.</text>
</comment>
<evidence type="ECO:0000313" key="2">
    <source>
        <dbReference type="EMBL" id="THF49956.1"/>
    </source>
</evidence>
<dbReference type="NCBIfam" id="NF047658">
    <property type="entry name" value="HYC_CC_PP"/>
    <property type="match status" value="1"/>
</dbReference>
<gene>
    <name evidence="2" type="ORF">E6C50_11445</name>
</gene>
<evidence type="ECO:0000256" key="1">
    <source>
        <dbReference type="SAM" id="SignalP"/>
    </source>
</evidence>
<evidence type="ECO:0008006" key="4">
    <source>
        <dbReference type="Google" id="ProtNLM"/>
    </source>
</evidence>
<accession>A0A4S3ZVW8</accession>
<reference evidence="2 3" key="1">
    <citation type="submission" date="2019-04" db="EMBL/GenBank/DDBJ databases">
        <title>Flavobacterium sp. nov. isolated from construction timber.</title>
        <authorList>
            <person name="Lin S.-Y."/>
            <person name="Chang C.-T."/>
            <person name="Young C.-C."/>
        </authorList>
    </citation>
    <scope>NUCLEOTIDE SEQUENCE [LARGE SCALE GENOMIC DNA]</scope>
    <source>
        <strain evidence="2 3">CC-CTC003</strain>
    </source>
</reference>
<protein>
    <recommendedName>
        <fullName evidence="4">Secreted protein</fullName>
    </recommendedName>
</protein>
<name>A0A4S3ZVW8_9FLAO</name>
<evidence type="ECO:0000313" key="3">
    <source>
        <dbReference type="Proteomes" id="UP000307507"/>
    </source>
</evidence>
<dbReference type="RefSeq" id="WP_136403362.1">
    <property type="nucleotide sequence ID" value="NZ_SSNZ01000004.1"/>
</dbReference>
<dbReference type="InterPro" id="IPR058512">
    <property type="entry name" value="DUF8199"/>
</dbReference>
<dbReference type="Proteomes" id="UP000307507">
    <property type="component" value="Unassembled WGS sequence"/>
</dbReference>
<dbReference type="InterPro" id="IPR058060">
    <property type="entry name" value="HYC_CC_PP"/>
</dbReference>
<keyword evidence="3" id="KW-1185">Reference proteome</keyword>
<dbReference type="AlphaFoldDB" id="A0A4S3ZVW8"/>
<keyword evidence="1" id="KW-0732">Signal</keyword>
<proteinExistence type="predicted"/>
<sequence>MKKFLVSLLMLLYLIPAVGVNLSAHFCGQELASVNHAVTDADKCLCGVQPMKKSCCEDKQLQFKIDDNQQKTELLSPKFSNPFHIQFTIPVILELAFTYQSTENRNHSFYNPPEPYYKQDIYLLNNVLRI</sequence>